<accession>A0A859FGM5</accession>
<organism evidence="1 2">
    <name type="scientific">Paenalkalicoccus suaedae</name>
    <dbReference type="NCBI Taxonomy" id="2592382"/>
    <lineage>
        <taxon>Bacteria</taxon>
        <taxon>Bacillati</taxon>
        <taxon>Bacillota</taxon>
        <taxon>Bacilli</taxon>
        <taxon>Bacillales</taxon>
        <taxon>Bacillaceae</taxon>
        <taxon>Paenalkalicoccus</taxon>
    </lineage>
</organism>
<dbReference type="PROSITE" id="PS51257">
    <property type="entry name" value="PROKAR_LIPOPROTEIN"/>
    <property type="match status" value="1"/>
</dbReference>
<name>A0A859FGM5_9BACI</name>
<keyword evidence="2" id="KW-1185">Reference proteome</keyword>
<gene>
    <name evidence="1" type="ORF">FLK61_34605</name>
</gene>
<dbReference type="RefSeq" id="WP_176009790.1">
    <property type="nucleotide sequence ID" value="NZ_CP041372.2"/>
</dbReference>
<protein>
    <submittedName>
        <fullName evidence="1">Uncharacterized protein</fullName>
    </submittedName>
</protein>
<dbReference type="KEGG" id="psua:FLK61_34605"/>
<evidence type="ECO:0000313" key="1">
    <source>
        <dbReference type="EMBL" id="QKS71804.1"/>
    </source>
</evidence>
<dbReference type="EMBL" id="CP041372">
    <property type="protein sequence ID" value="QKS71804.1"/>
    <property type="molecule type" value="Genomic_DNA"/>
</dbReference>
<sequence>MKVVVLFSLLFLLGCELSITEADEQQRLPIVESITRPPLLITYEDMIKTTSELTLTFLASHTDQSALTKEAYQFQWPSYVYDSEGIAYKVESVATSSELSDESLNDYEMGITMKLSPPPVDLETNRLSIPFYMVPRLYEAGYPFSPSENASPLVVGDISLYNVAIDDSTIQFDMVDNHPDSSNRNLQYLFTRISDEQEVYPLFSRIDDSSSPVRVELEFAEPISPNDRFQIDRTTASLPEWRFTFVIAEGE</sequence>
<dbReference type="AlphaFoldDB" id="A0A859FGM5"/>
<evidence type="ECO:0000313" key="2">
    <source>
        <dbReference type="Proteomes" id="UP000318138"/>
    </source>
</evidence>
<dbReference type="Proteomes" id="UP000318138">
    <property type="component" value="Chromosome"/>
</dbReference>
<reference evidence="2" key="1">
    <citation type="submission" date="2019-07" db="EMBL/GenBank/DDBJ databases">
        <title>Bacillus alkalisoli sp. nov. isolated from saline soil.</title>
        <authorList>
            <person name="Sun J.-Q."/>
            <person name="Xu L."/>
        </authorList>
    </citation>
    <scope>NUCLEOTIDE SEQUENCE [LARGE SCALE GENOMIC DNA]</scope>
    <source>
        <strain evidence="2">M4U3P1</strain>
    </source>
</reference>
<proteinExistence type="predicted"/>